<dbReference type="EMBL" id="KZ505948">
    <property type="protein sequence ID" value="PKU42920.1"/>
    <property type="molecule type" value="Genomic_DNA"/>
</dbReference>
<reference evidence="3" key="2">
    <citation type="submission" date="2017-12" db="EMBL/GenBank/DDBJ databases">
        <title>Genome sequence of the Bar-tailed Godwit (Limosa lapponica baueri).</title>
        <authorList>
            <person name="Lima N.C.B."/>
            <person name="Parody-Merino A.M."/>
            <person name="Battley P.F."/>
            <person name="Fidler A.E."/>
            <person name="Prosdocimi F."/>
        </authorList>
    </citation>
    <scope>NUCLEOTIDE SEQUENCE [LARGE SCALE GENOMIC DNA]</scope>
</reference>
<dbReference type="Proteomes" id="UP000233556">
    <property type="component" value="Unassembled WGS sequence"/>
</dbReference>
<proteinExistence type="predicted"/>
<evidence type="ECO:0000313" key="3">
    <source>
        <dbReference type="Proteomes" id="UP000233556"/>
    </source>
</evidence>
<organism evidence="2 3">
    <name type="scientific">Limosa lapponica baueri</name>
    <dbReference type="NCBI Taxonomy" id="1758121"/>
    <lineage>
        <taxon>Eukaryota</taxon>
        <taxon>Metazoa</taxon>
        <taxon>Chordata</taxon>
        <taxon>Craniata</taxon>
        <taxon>Vertebrata</taxon>
        <taxon>Euteleostomi</taxon>
        <taxon>Archelosauria</taxon>
        <taxon>Archosauria</taxon>
        <taxon>Dinosauria</taxon>
        <taxon>Saurischia</taxon>
        <taxon>Theropoda</taxon>
        <taxon>Coelurosauria</taxon>
        <taxon>Aves</taxon>
        <taxon>Neognathae</taxon>
        <taxon>Neoaves</taxon>
        <taxon>Charadriiformes</taxon>
        <taxon>Scolopacidae</taxon>
        <taxon>Limosa</taxon>
    </lineage>
</organism>
<evidence type="ECO:0000313" key="2">
    <source>
        <dbReference type="EMBL" id="PKU42920.1"/>
    </source>
</evidence>
<feature type="compositionally biased region" description="Basic and acidic residues" evidence="1">
    <location>
        <begin position="62"/>
        <end position="80"/>
    </location>
</feature>
<evidence type="ECO:0000256" key="1">
    <source>
        <dbReference type="SAM" id="MobiDB-lite"/>
    </source>
</evidence>
<accession>A0A2I0UA35</accession>
<dbReference type="AlphaFoldDB" id="A0A2I0UA35"/>
<sequence length="86" mass="9693">MAPMTGVLEWKDTDSSRRIGWGDEVGVALYAKDQLECMELLLEMDEELTKSLCIQLCGPQHKKDMDQLERSRGGPRDDQRAGALLL</sequence>
<protein>
    <submittedName>
        <fullName evidence="2">Uncharacterized protein</fullName>
    </submittedName>
</protein>
<name>A0A2I0UA35_LIMLA</name>
<keyword evidence="3" id="KW-1185">Reference proteome</keyword>
<feature type="region of interest" description="Disordered" evidence="1">
    <location>
        <begin position="62"/>
        <end position="86"/>
    </location>
</feature>
<gene>
    <name evidence="2" type="ORF">llap_6770</name>
</gene>
<reference evidence="3" key="1">
    <citation type="submission" date="2017-11" db="EMBL/GenBank/DDBJ databases">
        <authorList>
            <person name="Lima N.C."/>
            <person name="Parody-Merino A.M."/>
            <person name="Battley P.F."/>
            <person name="Fidler A.E."/>
            <person name="Prosdocimi F."/>
        </authorList>
    </citation>
    <scope>NUCLEOTIDE SEQUENCE [LARGE SCALE GENOMIC DNA]</scope>
</reference>